<dbReference type="Proteomes" id="UP000467428">
    <property type="component" value="Chromosome"/>
</dbReference>
<geneLocation type="plasmid" evidence="2">
    <name>pjcm18538 dna</name>
</geneLocation>
<evidence type="ECO:0000313" key="2">
    <source>
        <dbReference type="Proteomes" id="UP000467428"/>
    </source>
</evidence>
<protein>
    <submittedName>
        <fullName evidence="1">Uncharacterized protein</fullName>
    </submittedName>
</protein>
<organism evidence="1 2">
    <name type="scientific">Mycolicibacterium arabiense</name>
    <dbReference type="NCBI Taxonomy" id="1286181"/>
    <lineage>
        <taxon>Bacteria</taxon>
        <taxon>Bacillati</taxon>
        <taxon>Actinomycetota</taxon>
        <taxon>Actinomycetes</taxon>
        <taxon>Mycobacteriales</taxon>
        <taxon>Mycobacteriaceae</taxon>
        <taxon>Mycolicibacterium</taxon>
    </lineage>
</organism>
<keyword evidence="2" id="KW-1185">Reference proteome</keyword>
<sequence>MNEMPVTGAVAEYRGSRFPIVFSGDDWVALRAAPGPDVPDGFESGESSVGMGQRGPWVKVPRSAIDGVLHLRARATLEGHQVSLQRTLPDGRVLVGFVGPPAVAKELGLEGDQYMGWTGLIDPAELKDVHVEETRRA</sequence>
<gene>
    <name evidence="1" type="ORF">MARA_23990</name>
</gene>
<accession>A0A7I7RXL5</accession>
<dbReference type="EMBL" id="AP022593">
    <property type="protein sequence ID" value="BBY48931.1"/>
    <property type="molecule type" value="Genomic_DNA"/>
</dbReference>
<name>A0A7I7RXL5_9MYCO</name>
<proteinExistence type="predicted"/>
<dbReference type="AlphaFoldDB" id="A0A7I7RXL5"/>
<dbReference type="KEGG" id="marz:MARA_23990"/>
<reference evidence="1 2" key="1">
    <citation type="journal article" date="2019" name="Emerg. Microbes Infect.">
        <title>Comprehensive subspecies identification of 175 nontuberculous mycobacteria species based on 7547 genomic profiles.</title>
        <authorList>
            <person name="Matsumoto Y."/>
            <person name="Kinjo T."/>
            <person name="Motooka D."/>
            <person name="Nabeya D."/>
            <person name="Jung N."/>
            <person name="Uechi K."/>
            <person name="Horii T."/>
            <person name="Iida T."/>
            <person name="Fujita J."/>
            <person name="Nakamura S."/>
        </authorList>
    </citation>
    <scope>NUCLEOTIDE SEQUENCE [LARGE SCALE GENOMIC DNA]</scope>
    <source>
        <strain evidence="1 2">JCM 18538</strain>
    </source>
</reference>
<evidence type="ECO:0000313" key="1">
    <source>
        <dbReference type="EMBL" id="BBY48931.1"/>
    </source>
</evidence>